<comment type="caution">
    <text evidence="2">The sequence shown here is derived from an EMBL/GenBank/DDBJ whole genome shotgun (WGS) entry which is preliminary data.</text>
</comment>
<name>A0ABW9DM50_9BURK</name>
<dbReference type="Proteomes" id="UP001629432">
    <property type="component" value="Unassembled WGS sequence"/>
</dbReference>
<accession>A0ABW9DM50</accession>
<dbReference type="Pfam" id="PF16261">
    <property type="entry name" value="DUF4915"/>
    <property type="match status" value="1"/>
</dbReference>
<gene>
    <name evidence="2" type="ORF">PQQ63_06900</name>
</gene>
<organism evidence="2 3">
    <name type="scientific">Paraburkholderia metrosideri</name>
    <dbReference type="NCBI Taxonomy" id="580937"/>
    <lineage>
        <taxon>Bacteria</taxon>
        <taxon>Pseudomonadati</taxon>
        <taxon>Pseudomonadota</taxon>
        <taxon>Betaproteobacteria</taxon>
        <taxon>Burkholderiales</taxon>
        <taxon>Burkholderiaceae</taxon>
        <taxon>Paraburkholderia</taxon>
    </lineage>
</organism>
<keyword evidence="3" id="KW-1185">Reference proteome</keyword>
<evidence type="ECO:0000259" key="1">
    <source>
        <dbReference type="Pfam" id="PF16261"/>
    </source>
</evidence>
<dbReference type="InterPro" id="IPR011990">
    <property type="entry name" value="TPR-like_helical_dom_sf"/>
</dbReference>
<reference evidence="2 3" key="1">
    <citation type="journal article" date="2024" name="Chem. Sci.">
        <title>Discovery of megapolipeptins by genome mining of a Burkholderiales bacteria collection.</title>
        <authorList>
            <person name="Paulo B.S."/>
            <person name="Recchia M.J.J."/>
            <person name="Lee S."/>
            <person name="Fergusson C.H."/>
            <person name="Romanowski S.B."/>
            <person name="Hernandez A."/>
            <person name="Krull N."/>
            <person name="Liu D.Y."/>
            <person name="Cavanagh H."/>
            <person name="Bos A."/>
            <person name="Gray C.A."/>
            <person name="Murphy B.T."/>
            <person name="Linington R.G."/>
            <person name="Eustaquio A.S."/>
        </authorList>
    </citation>
    <scope>NUCLEOTIDE SEQUENCE [LARGE SCALE GENOMIC DNA]</scope>
    <source>
        <strain evidence="2 3">RL17-338-BIC-A</strain>
    </source>
</reference>
<dbReference type="Gene3D" id="1.25.40.10">
    <property type="entry name" value="Tetratricopeptide repeat domain"/>
    <property type="match status" value="1"/>
</dbReference>
<dbReference type="SUPFAM" id="SSF101898">
    <property type="entry name" value="NHL repeat"/>
    <property type="match status" value="1"/>
</dbReference>
<evidence type="ECO:0000313" key="2">
    <source>
        <dbReference type="EMBL" id="MFM0636418.1"/>
    </source>
</evidence>
<proteinExistence type="predicted"/>
<dbReference type="InterPro" id="IPR017481">
    <property type="entry name" value="CHP03032"/>
</dbReference>
<dbReference type="SUPFAM" id="SSF48452">
    <property type="entry name" value="TPR-like"/>
    <property type="match status" value="1"/>
</dbReference>
<dbReference type="EMBL" id="JAQQCF010000004">
    <property type="protein sequence ID" value="MFM0636418.1"/>
    <property type="molecule type" value="Genomic_DNA"/>
</dbReference>
<feature type="domain" description="Conserved hypothetical protein CHP03032" evidence="1">
    <location>
        <begin position="89"/>
        <end position="293"/>
    </location>
</feature>
<protein>
    <submittedName>
        <fullName evidence="2">DUF4915 domain-containing protein</fullName>
    </submittedName>
</protein>
<dbReference type="RefSeq" id="WP_408334384.1">
    <property type="nucleotide sequence ID" value="NZ_JAQQCF010000004.1"/>
</dbReference>
<sequence length="458" mass="49356">MTPLLLSFCYAKPVGHALALFDCDTDAFEWIDLSDVPLPVYGATGVCRVGDVYYAALQVRAPGTLGTLLAQFDGAGRLQRTAALAQVQDAHSLLWWNGELLLVSSGTNQVFAIDWAPDSEPRTRVFFERDPGADTLHMNSLQAFDGRVYLSMFGCKPSASGQEAADGQVLDLNAGGAVVRRGLQHPHSLFVDGMSLCCVNSRTSTLIHVAGPTPPREISLHGYVRGARVEGERLFVGTSMLRTGSKSRGTTEVVDNASAVRNGGGCGLQEVEMASGVQRWHDLSAFGAELYDVLPWAGRAVEGTRGEAMVRRLHAVNSEFNSVMNALYRLRQQYASIERMLHETIDTGQDIGPAQRLLERLYADQPDLPEWNLLKGRLLLASGAEPLAALSYFSKALEANYRCFDAHCQMSRAYALADDAFSAAQHAQSALKLAPAAAGAHVLAQLARAAVPAPALIS</sequence>
<evidence type="ECO:0000313" key="3">
    <source>
        <dbReference type="Proteomes" id="UP001629432"/>
    </source>
</evidence>